<sequence>MQQGRYHNDRLESVFVVHRHSLRAPVYYPPSHSELNPRFYPRGEGYLTRKGINACLDVAQVWQSWYPNHINGRDHSAVFVRSSESPRCHETAQALLASLFNTSGQGFTPVPVYGPPPGLDKYVSLKGYGRSIDAEMRKHYMDPITDSGSISGATFGDSLEYAKRAFGHPKASEFDTFTYLDAIMSNIYEGFPLPKFWVENEVAMKAVFHKCYWLVIEQYRPFFGGHLLKGMAERMQKVFNDELKTGSRWCDYSYHDYTVSSVMQALEGEVTQHKPDFLGAIFFELRRMNDGTKWVEIWYSSGLKSDFSYSDKEPMRMAWNGGSHRVEFDKLYPRMFHNNYLNQLVDQSNKTYVLENAMV</sequence>
<dbReference type="GO" id="GO:0016791">
    <property type="term" value="F:phosphatase activity"/>
    <property type="evidence" value="ECO:0007669"/>
    <property type="project" value="TreeGrafter"/>
</dbReference>
<dbReference type="Gene3D" id="3.40.50.1240">
    <property type="entry name" value="Phosphoglycerate mutase-like"/>
    <property type="match status" value="1"/>
</dbReference>
<protein>
    <recommendedName>
        <fullName evidence="4">Lysosomal acid phosphatase-like</fullName>
    </recommendedName>
</protein>
<dbReference type="InterPro" id="IPR050645">
    <property type="entry name" value="Histidine_acid_phosphatase"/>
</dbReference>
<dbReference type="Proteomes" id="UP000192247">
    <property type="component" value="Unassembled WGS sequence"/>
</dbReference>
<dbReference type="PANTHER" id="PTHR11567">
    <property type="entry name" value="ACID PHOSPHATASE-RELATED"/>
    <property type="match status" value="1"/>
</dbReference>
<name>A0A1V9X760_9ACAR</name>
<proteinExistence type="predicted"/>
<keyword evidence="1" id="KW-0378">Hydrolase</keyword>
<dbReference type="InParanoid" id="A0A1V9X760"/>
<dbReference type="InterPro" id="IPR029033">
    <property type="entry name" value="His_PPase_superfam"/>
</dbReference>
<evidence type="ECO:0000256" key="1">
    <source>
        <dbReference type="ARBA" id="ARBA00022801"/>
    </source>
</evidence>
<dbReference type="STRING" id="418985.A0A1V9X760"/>
<dbReference type="PANTHER" id="PTHR11567:SF110">
    <property type="entry name" value="2-PHOSPHOXYLOSE PHOSPHATASE 1"/>
    <property type="match status" value="1"/>
</dbReference>
<reference evidence="2 3" key="1">
    <citation type="journal article" date="2017" name="Gigascience">
        <title>Draft genome of the honey bee ectoparasitic mite, Tropilaelaps mercedesae, is shaped by the parasitic life history.</title>
        <authorList>
            <person name="Dong X."/>
            <person name="Armstrong S.D."/>
            <person name="Xia D."/>
            <person name="Makepeace B.L."/>
            <person name="Darby A.C."/>
            <person name="Kadowaki T."/>
        </authorList>
    </citation>
    <scope>NUCLEOTIDE SEQUENCE [LARGE SCALE GENOMIC DNA]</scope>
    <source>
        <strain evidence="2">Wuxi-XJTLU</strain>
    </source>
</reference>
<dbReference type="SUPFAM" id="SSF53254">
    <property type="entry name" value="Phosphoglycerate mutase-like"/>
    <property type="match status" value="1"/>
</dbReference>
<comment type="caution">
    <text evidence="2">The sequence shown here is derived from an EMBL/GenBank/DDBJ whole genome shotgun (WGS) entry which is preliminary data.</text>
</comment>
<gene>
    <name evidence="2" type="ORF">BIW11_01848</name>
</gene>
<keyword evidence="3" id="KW-1185">Reference proteome</keyword>
<dbReference type="OrthoDB" id="6508198at2759"/>
<evidence type="ECO:0008006" key="4">
    <source>
        <dbReference type="Google" id="ProtNLM"/>
    </source>
</evidence>
<dbReference type="EMBL" id="MNPL01021143">
    <property type="protein sequence ID" value="OQR69420.1"/>
    <property type="molecule type" value="Genomic_DNA"/>
</dbReference>
<accession>A0A1V9X760</accession>
<evidence type="ECO:0000313" key="3">
    <source>
        <dbReference type="Proteomes" id="UP000192247"/>
    </source>
</evidence>
<organism evidence="2 3">
    <name type="scientific">Tropilaelaps mercedesae</name>
    <dbReference type="NCBI Taxonomy" id="418985"/>
    <lineage>
        <taxon>Eukaryota</taxon>
        <taxon>Metazoa</taxon>
        <taxon>Ecdysozoa</taxon>
        <taxon>Arthropoda</taxon>
        <taxon>Chelicerata</taxon>
        <taxon>Arachnida</taxon>
        <taxon>Acari</taxon>
        <taxon>Parasitiformes</taxon>
        <taxon>Mesostigmata</taxon>
        <taxon>Gamasina</taxon>
        <taxon>Dermanyssoidea</taxon>
        <taxon>Laelapidae</taxon>
        <taxon>Tropilaelaps</taxon>
    </lineage>
</organism>
<dbReference type="AlphaFoldDB" id="A0A1V9X760"/>
<evidence type="ECO:0000313" key="2">
    <source>
        <dbReference type="EMBL" id="OQR69420.1"/>
    </source>
</evidence>